<dbReference type="PANTHER" id="PTHR43833">
    <property type="entry name" value="POTASSIUM CHANNEL PROTEIN 2-RELATED-RELATED"/>
    <property type="match status" value="1"/>
</dbReference>
<sequence length="566" mass="62518">MKFLPSQMLAILKNRPERRNLQLLLKFMLVLVGLTVLFTIIFHLLMLREGRTFSWITGLYWTLTVMSTLGFGDITFHSDAGRFFSIIVLSTGMVLLLILFPFTFINFFYAPWMKAREHAQVPRELPPTTAGHVVLTKYDPVTEALITKLNQFGFAYVVLVPDIAEGLRLHGLGIKVMLGDLDDPDAYERARVKQAAMVAATSSDEINTNVAFTVREISDQVPIISTCNFLVSVDILELAGSTHVLQLGEIMGAFLSRRASGGGATAMVIGEFHELLIAEATVTSSTLTGQTIKETQFRERFGLTVVGVWERGRFDAAQPETLITENMVLVLAGSKTQIDAFNQEYAKPINESAPILIMGGGRVGRATGRALAARGLDYRIIEKNPERVKSFKSALNYIKGDAADIEVLQKAGIAETPCVIITTHDDDVNVYLTIYCRRLRKDMQIITRSTLQRNLPTMHRAGADFVMSYAAMGSNTIFNLLKRSDILMVAEGLDLLKVTAPEQLAGRSIAESSIRQQTGCTIIAVRHEGKLHINPDPSLVVPAEAEIILIGTVEAENKFFSLYGTE</sequence>
<evidence type="ECO:0000313" key="6">
    <source>
        <dbReference type="Proteomes" id="UP000464214"/>
    </source>
</evidence>
<dbReference type="GO" id="GO:0008324">
    <property type="term" value="F:monoatomic cation transmembrane transporter activity"/>
    <property type="evidence" value="ECO:0007669"/>
    <property type="project" value="InterPro"/>
</dbReference>
<keyword evidence="6" id="KW-1185">Reference proteome</keyword>
<evidence type="ECO:0000259" key="3">
    <source>
        <dbReference type="PROSITE" id="PS51201"/>
    </source>
</evidence>
<reference evidence="5 6" key="1">
    <citation type="submission" date="2020-01" db="EMBL/GenBank/DDBJ databases">
        <authorList>
            <person name="Kim M."/>
        </authorList>
    </citation>
    <scope>NUCLEOTIDE SEQUENCE [LARGE SCALE GENOMIC DNA]</scope>
    <source>
        <strain evidence="5 6">BT10</strain>
    </source>
</reference>
<accession>A0A6P1NWB4</accession>
<name>A0A6P1NWB4_9BACT</name>
<dbReference type="EMBL" id="CP047897">
    <property type="protein sequence ID" value="QHL86258.1"/>
    <property type="molecule type" value="Genomic_DNA"/>
</dbReference>
<feature type="transmembrane region" description="Helical" evidence="2">
    <location>
        <begin position="83"/>
        <end position="109"/>
    </location>
</feature>
<dbReference type="SUPFAM" id="SSF81324">
    <property type="entry name" value="Voltage-gated potassium channels"/>
    <property type="match status" value="1"/>
</dbReference>
<dbReference type="RefSeq" id="WP_160688500.1">
    <property type="nucleotide sequence ID" value="NZ_CP047897.1"/>
</dbReference>
<feature type="transmembrane region" description="Helical" evidence="2">
    <location>
        <begin position="52"/>
        <end position="71"/>
    </location>
</feature>
<protein>
    <submittedName>
        <fullName evidence="5">Potassium channel protein</fullName>
    </submittedName>
</protein>
<dbReference type="PROSITE" id="PS51202">
    <property type="entry name" value="RCK_C"/>
    <property type="match status" value="2"/>
</dbReference>
<dbReference type="InterPro" id="IPR003148">
    <property type="entry name" value="RCK_N"/>
</dbReference>
<keyword evidence="2" id="KW-0472">Membrane</keyword>
<dbReference type="GO" id="GO:0005886">
    <property type="term" value="C:plasma membrane"/>
    <property type="evidence" value="ECO:0007669"/>
    <property type="project" value="UniProtKB-SubCell"/>
</dbReference>
<dbReference type="InterPro" id="IPR036721">
    <property type="entry name" value="RCK_C_sf"/>
</dbReference>
<dbReference type="Pfam" id="PF02254">
    <property type="entry name" value="TrkA_N"/>
    <property type="match status" value="2"/>
</dbReference>
<dbReference type="InterPro" id="IPR036291">
    <property type="entry name" value="NAD(P)-bd_dom_sf"/>
</dbReference>
<dbReference type="Gene3D" id="3.30.70.1450">
    <property type="entry name" value="Regulator of K+ conductance, C-terminal domain"/>
    <property type="match status" value="2"/>
</dbReference>
<comment type="subcellular location">
    <subcellularLocation>
        <location evidence="1">Cell membrane</location>
        <topology evidence="1">Multi-pass membrane protein</topology>
    </subcellularLocation>
</comment>
<gene>
    <name evidence="5" type="ORF">GU926_01870</name>
</gene>
<dbReference type="InterPro" id="IPR050721">
    <property type="entry name" value="Trk_Ktr_HKT_K-transport"/>
</dbReference>
<dbReference type="InterPro" id="IPR013099">
    <property type="entry name" value="K_chnl_dom"/>
</dbReference>
<dbReference type="PROSITE" id="PS51201">
    <property type="entry name" value="RCK_N"/>
    <property type="match status" value="1"/>
</dbReference>
<dbReference type="KEGG" id="nib:GU926_01870"/>
<dbReference type="Pfam" id="PF02080">
    <property type="entry name" value="TrkA_C"/>
    <property type="match status" value="2"/>
</dbReference>
<keyword evidence="2" id="KW-1133">Transmembrane helix</keyword>
<dbReference type="InterPro" id="IPR006037">
    <property type="entry name" value="RCK_C"/>
</dbReference>
<dbReference type="PANTHER" id="PTHR43833:SF9">
    <property type="entry name" value="POTASSIUM CHANNEL PROTEIN YUGO-RELATED"/>
    <property type="match status" value="1"/>
</dbReference>
<dbReference type="SUPFAM" id="SSF116726">
    <property type="entry name" value="TrkA C-terminal domain-like"/>
    <property type="match status" value="2"/>
</dbReference>
<dbReference type="Gene3D" id="3.40.50.720">
    <property type="entry name" value="NAD(P)-binding Rossmann-like Domain"/>
    <property type="match status" value="2"/>
</dbReference>
<evidence type="ECO:0000256" key="1">
    <source>
        <dbReference type="ARBA" id="ARBA00004651"/>
    </source>
</evidence>
<feature type="transmembrane region" description="Helical" evidence="2">
    <location>
        <begin position="21"/>
        <end position="46"/>
    </location>
</feature>
<dbReference type="AlphaFoldDB" id="A0A6P1NWB4"/>
<evidence type="ECO:0000313" key="5">
    <source>
        <dbReference type="EMBL" id="QHL86258.1"/>
    </source>
</evidence>
<feature type="domain" description="RCK C-terminal" evidence="4">
    <location>
        <begin position="481"/>
        <end position="565"/>
    </location>
</feature>
<keyword evidence="5" id="KW-0406">Ion transport</keyword>
<dbReference type="SUPFAM" id="SSF51735">
    <property type="entry name" value="NAD(P)-binding Rossmann-fold domains"/>
    <property type="match status" value="2"/>
</dbReference>
<dbReference type="GO" id="GO:0006813">
    <property type="term" value="P:potassium ion transport"/>
    <property type="evidence" value="ECO:0007669"/>
    <property type="project" value="InterPro"/>
</dbReference>
<dbReference type="Gene3D" id="1.10.287.70">
    <property type="match status" value="1"/>
</dbReference>
<proteinExistence type="predicted"/>
<keyword evidence="2" id="KW-0812">Transmembrane</keyword>
<keyword evidence="5" id="KW-0813">Transport</keyword>
<dbReference type="Pfam" id="PF07885">
    <property type="entry name" value="Ion_trans_2"/>
    <property type="match status" value="1"/>
</dbReference>
<organism evidence="5 6">
    <name type="scientific">Nibribacter ruber</name>
    <dbReference type="NCBI Taxonomy" id="2698458"/>
    <lineage>
        <taxon>Bacteria</taxon>
        <taxon>Pseudomonadati</taxon>
        <taxon>Bacteroidota</taxon>
        <taxon>Cytophagia</taxon>
        <taxon>Cytophagales</taxon>
        <taxon>Hymenobacteraceae</taxon>
        <taxon>Nibribacter</taxon>
    </lineage>
</organism>
<dbReference type="Proteomes" id="UP000464214">
    <property type="component" value="Chromosome"/>
</dbReference>
<keyword evidence="5" id="KW-0407">Ion channel</keyword>
<feature type="domain" description="RCK N-terminal" evidence="3">
    <location>
        <begin position="352"/>
        <end position="467"/>
    </location>
</feature>
<evidence type="ECO:0000256" key="2">
    <source>
        <dbReference type="SAM" id="Phobius"/>
    </source>
</evidence>
<feature type="domain" description="RCK C-terminal" evidence="4">
    <location>
        <begin position="263"/>
        <end position="347"/>
    </location>
</feature>
<evidence type="ECO:0000259" key="4">
    <source>
        <dbReference type="PROSITE" id="PS51202"/>
    </source>
</evidence>